<feature type="non-terminal residue" evidence="2">
    <location>
        <position position="1"/>
    </location>
</feature>
<dbReference type="InterPro" id="IPR001660">
    <property type="entry name" value="SAM"/>
</dbReference>
<proteinExistence type="predicted"/>
<dbReference type="Gene3D" id="1.10.150.50">
    <property type="entry name" value="Transcription Factor, Ets-1"/>
    <property type="match status" value="1"/>
</dbReference>
<dbReference type="OrthoDB" id="266718at2759"/>
<accession>A0A2T0A0P3</accession>
<evidence type="ECO:0000313" key="3">
    <source>
        <dbReference type="Proteomes" id="UP000239560"/>
    </source>
</evidence>
<reference evidence="2 3" key="1">
    <citation type="journal article" date="2018" name="Elife">
        <title>Functional genomics of lipid metabolism in the oleaginous yeast Rhodosporidium toruloides.</title>
        <authorList>
            <person name="Coradetti S.T."/>
            <person name="Pinel D."/>
            <person name="Geiselman G."/>
            <person name="Ito M."/>
            <person name="Mondo S."/>
            <person name="Reilly M.C."/>
            <person name="Cheng Y.F."/>
            <person name="Bauer S."/>
            <person name="Grigoriev I."/>
            <person name="Gladden J.M."/>
            <person name="Simmons B.A."/>
            <person name="Brem R."/>
            <person name="Arkin A.P."/>
            <person name="Skerker J.M."/>
        </authorList>
    </citation>
    <scope>NUCLEOTIDE SEQUENCE [LARGE SCALE GENOMIC DNA]</scope>
    <source>
        <strain evidence="2 3">NBRC 0880</strain>
    </source>
</reference>
<dbReference type="Pfam" id="PF00536">
    <property type="entry name" value="SAM_1"/>
    <property type="match status" value="1"/>
</dbReference>
<protein>
    <recommendedName>
        <fullName evidence="1">SAM domain-containing protein</fullName>
    </recommendedName>
</protein>
<dbReference type="InterPro" id="IPR013761">
    <property type="entry name" value="SAM/pointed_sf"/>
</dbReference>
<evidence type="ECO:0000313" key="2">
    <source>
        <dbReference type="EMBL" id="PRQ71551.1"/>
    </source>
</evidence>
<feature type="non-terminal residue" evidence="2">
    <location>
        <position position="68"/>
    </location>
</feature>
<dbReference type="PROSITE" id="PS50105">
    <property type="entry name" value="SAM_DOMAIN"/>
    <property type="match status" value="1"/>
</dbReference>
<evidence type="ECO:0000259" key="1">
    <source>
        <dbReference type="PROSITE" id="PS50105"/>
    </source>
</evidence>
<dbReference type="EMBL" id="LCTV02000012">
    <property type="protein sequence ID" value="PRQ71551.1"/>
    <property type="molecule type" value="Genomic_DNA"/>
</dbReference>
<dbReference type="Proteomes" id="UP000239560">
    <property type="component" value="Unassembled WGS sequence"/>
</dbReference>
<organism evidence="2 3">
    <name type="scientific">Rhodotorula toruloides</name>
    <name type="common">Yeast</name>
    <name type="synonym">Rhodosporidium toruloides</name>
    <dbReference type="NCBI Taxonomy" id="5286"/>
    <lineage>
        <taxon>Eukaryota</taxon>
        <taxon>Fungi</taxon>
        <taxon>Dikarya</taxon>
        <taxon>Basidiomycota</taxon>
        <taxon>Pucciniomycotina</taxon>
        <taxon>Microbotryomycetes</taxon>
        <taxon>Sporidiobolales</taxon>
        <taxon>Sporidiobolaceae</taxon>
        <taxon>Rhodotorula</taxon>
    </lineage>
</organism>
<name>A0A2T0A0P3_RHOTO</name>
<dbReference type="AlphaFoldDB" id="A0A2T0A0P3"/>
<sequence>WDDSHVSLWLSQSLPPSISTLYAPLFASNDIRGSVLLEVDQLALKEMGVRSVGDRVKICVAIKGLRGR</sequence>
<dbReference type="SUPFAM" id="SSF47769">
    <property type="entry name" value="SAM/Pointed domain"/>
    <property type="match status" value="1"/>
</dbReference>
<gene>
    <name evidence="2" type="ORF">AAT19DRAFT_10409</name>
</gene>
<comment type="caution">
    <text evidence="2">The sequence shown here is derived from an EMBL/GenBank/DDBJ whole genome shotgun (WGS) entry which is preliminary data.</text>
</comment>
<feature type="domain" description="SAM" evidence="1">
    <location>
        <begin position="1"/>
        <end position="68"/>
    </location>
</feature>